<dbReference type="Proteomes" id="UP001272242">
    <property type="component" value="Unassembled WGS sequence"/>
</dbReference>
<feature type="transmembrane region" description="Helical" evidence="1">
    <location>
        <begin position="142"/>
        <end position="162"/>
    </location>
</feature>
<feature type="non-terminal residue" evidence="2">
    <location>
        <position position="1"/>
    </location>
</feature>
<comment type="caution">
    <text evidence="2">The sequence shown here is derived from an EMBL/GenBank/DDBJ whole genome shotgun (WGS) entry which is preliminary data.</text>
</comment>
<sequence length="239" mass="26250">VRHTEVIDVITVAGTRLCGKVSRVPGSFYIATLFHHWCFLPLVPVCTFVIAVGSERSDGFFGGTFNGHRIRTRWDSVLAGYVRWWCGAILVVTTCFACLDVGEFLNVYLNKRVPAWVPRVLSLVCLVPLVAVSMALPGRFGYWLQAAFHLLSVVAGVVYYSAVSARPELAEIKAGLVLPVPVLVVPNVTLLLYGLFRWFDFATPEQAAEMAAEAGFRTQHPVVPTSGEGWELAENHQGS</sequence>
<keyword evidence="1" id="KW-1133">Transmembrane helix</keyword>
<keyword evidence="1" id="KW-0812">Transmembrane</keyword>
<accession>A0ABU5EV78</accession>
<feature type="transmembrane region" description="Helical" evidence="1">
    <location>
        <begin position="82"/>
        <end position="109"/>
    </location>
</feature>
<reference evidence="3" key="1">
    <citation type="journal article" date="2023" name="Mar. Drugs">
        <title>Gemmata algarum, a Novel Planctomycete Isolated from an Algal Mat, Displays Antimicrobial Activity.</title>
        <authorList>
            <person name="Kumar G."/>
            <person name="Kallscheuer N."/>
            <person name="Kashif M."/>
            <person name="Ahamad S."/>
            <person name="Jagadeeshwari U."/>
            <person name="Pannikurungottu S."/>
            <person name="Haufschild T."/>
            <person name="Kabuu M."/>
            <person name="Sasikala C."/>
            <person name="Jogler C."/>
            <person name="Ramana C."/>
        </authorList>
    </citation>
    <scope>NUCLEOTIDE SEQUENCE [LARGE SCALE GENOMIC DNA]</scope>
    <source>
        <strain evidence="3">JC673</strain>
    </source>
</reference>
<organism evidence="2 3">
    <name type="scientific">Gemmata algarum</name>
    <dbReference type="NCBI Taxonomy" id="2975278"/>
    <lineage>
        <taxon>Bacteria</taxon>
        <taxon>Pseudomonadati</taxon>
        <taxon>Planctomycetota</taxon>
        <taxon>Planctomycetia</taxon>
        <taxon>Gemmatales</taxon>
        <taxon>Gemmataceae</taxon>
        <taxon>Gemmata</taxon>
    </lineage>
</organism>
<evidence type="ECO:0000313" key="3">
    <source>
        <dbReference type="Proteomes" id="UP001272242"/>
    </source>
</evidence>
<keyword evidence="1" id="KW-0472">Membrane</keyword>
<proteinExistence type="predicted"/>
<dbReference type="EMBL" id="JAXBLV010000084">
    <property type="protein sequence ID" value="MDY3559090.1"/>
    <property type="molecule type" value="Genomic_DNA"/>
</dbReference>
<protein>
    <submittedName>
        <fullName evidence="2">Uncharacterized protein</fullName>
    </submittedName>
</protein>
<keyword evidence="3" id="KW-1185">Reference proteome</keyword>
<evidence type="ECO:0000256" key="1">
    <source>
        <dbReference type="SAM" id="Phobius"/>
    </source>
</evidence>
<evidence type="ECO:0000313" key="2">
    <source>
        <dbReference type="EMBL" id="MDY3559090.1"/>
    </source>
</evidence>
<feature type="transmembrane region" description="Helical" evidence="1">
    <location>
        <begin position="28"/>
        <end position="52"/>
    </location>
</feature>
<feature type="transmembrane region" description="Helical" evidence="1">
    <location>
        <begin position="116"/>
        <end position="136"/>
    </location>
</feature>
<gene>
    <name evidence="2" type="ORF">R5W23_006293</name>
</gene>
<name>A0ABU5EV78_9BACT</name>
<feature type="transmembrane region" description="Helical" evidence="1">
    <location>
        <begin position="174"/>
        <end position="196"/>
    </location>
</feature>